<evidence type="ECO:0000313" key="2">
    <source>
        <dbReference type="Proteomes" id="UP001287286"/>
    </source>
</evidence>
<dbReference type="EMBL" id="JAWRVI010000159">
    <property type="protein sequence ID" value="KAK4073355.1"/>
    <property type="molecule type" value="Genomic_DNA"/>
</dbReference>
<evidence type="ECO:0000313" key="1">
    <source>
        <dbReference type="EMBL" id="KAK4073355.1"/>
    </source>
</evidence>
<proteinExistence type="predicted"/>
<reference evidence="1 2" key="1">
    <citation type="journal article" date="2024" name="Microbiol. Resour. Announc.">
        <title>Genome annotations for the ascomycete fungi Trichoderma harzianum, Trichoderma aggressivum, and Purpureocillium lilacinum.</title>
        <authorList>
            <person name="Beijen E.P.W."/>
            <person name="Ohm R.A."/>
        </authorList>
    </citation>
    <scope>NUCLEOTIDE SEQUENCE [LARGE SCALE GENOMIC DNA]</scope>
    <source>
        <strain evidence="1 2">CBS 150709</strain>
    </source>
</reference>
<name>A0ABR0BFD6_PURLI</name>
<keyword evidence="2" id="KW-1185">Reference proteome</keyword>
<sequence>MAPSSAPSVTAAPRRQTMRCQQELNTIKSPDVEYEERATFIKSCIDECWDRYDHRSLSNQSKMREEIINYGRELERLSFRREVGLAEATAAYNRRLDEVWTTYAVEFITVLQSSLPEQTIRSLCESFVRIYALGHSALRNRLATVDASAEERLPVTVRQHYGHLGSTPRSAQRVDDCIARDLSMECLPKAAPGPWHGRKLRIPQLATTLQLGLSGFDPSVVVEEQTNLSGQKKLPLLMISKTTCRKIPIQAVQRSSITQEQYDDSRSSILSRFASV</sequence>
<accession>A0ABR0BFD6</accession>
<protein>
    <submittedName>
        <fullName evidence="1">Uncharacterized protein</fullName>
    </submittedName>
</protein>
<gene>
    <name evidence="1" type="ORF">Purlil1_13044</name>
</gene>
<dbReference type="Proteomes" id="UP001287286">
    <property type="component" value="Unassembled WGS sequence"/>
</dbReference>
<organism evidence="1 2">
    <name type="scientific">Purpureocillium lilacinum</name>
    <name type="common">Paecilomyces lilacinus</name>
    <dbReference type="NCBI Taxonomy" id="33203"/>
    <lineage>
        <taxon>Eukaryota</taxon>
        <taxon>Fungi</taxon>
        <taxon>Dikarya</taxon>
        <taxon>Ascomycota</taxon>
        <taxon>Pezizomycotina</taxon>
        <taxon>Sordariomycetes</taxon>
        <taxon>Hypocreomycetidae</taxon>
        <taxon>Hypocreales</taxon>
        <taxon>Ophiocordycipitaceae</taxon>
        <taxon>Purpureocillium</taxon>
    </lineage>
</organism>
<comment type="caution">
    <text evidence="1">The sequence shown here is derived from an EMBL/GenBank/DDBJ whole genome shotgun (WGS) entry which is preliminary data.</text>
</comment>